<dbReference type="AlphaFoldDB" id="A0A081AG03"/>
<comment type="caution">
    <text evidence="1">The sequence shown here is derived from an EMBL/GenBank/DDBJ whole genome shotgun (WGS) entry which is preliminary data.</text>
</comment>
<accession>A0A081AG03</accession>
<gene>
    <name evidence="1" type="ORF">F444_07057</name>
</gene>
<evidence type="ECO:0000313" key="1">
    <source>
        <dbReference type="EMBL" id="ETO77814.1"/>
    </source>
</evidence>
<reference evidence="1 2" key="1">
    <citation type="submission" date="2013-11" db="EMBL/GenBank/DDBJ databases">
        <title>The Genome Sequence of Phytophthora parasitica P1976.</title>
        <authorList>
            <consortium name="The Broad Institute Genomics Platform"/>
            <person name="Russ C."/>
            <person name="Tyler B."/>
            <person name="Panabieres F."/>
            <person name="Shan W."/>
            <person name="Tripathy S."/>
            <person name="Grunwald N."/>
            <person name="Machado M."/>
            <person name="Johnson C.S."/>
            <person name="Walker B."/>
            <person name="Young S."/>
            <person name="Zeng Q."/>
            <person name="Gargeya S."/>
            <person name="Fitzgerald M."/>
            <person name="Haas B."/>
            <person name="Abouelleil A."/>
            <person name="Allen A.W."/>
            <person name="Alvarado L."/>
            <person name="Arachchi H.M."/>
            <person name="Berlin A.M."/>
            <person name="Chapman S.B."/>
            <person name="Gainer-Dewar J."/>
            <person name="Goldberg J."/>
            <person name="Griggs A."/>
            <person name="Gujja S."/>
            <person name="Hansen M."/>
            <person name="Howarth C."/>
            <person name="Imamovic A."/>
            <person name="Ireland A."/>
            <person name="Larimer J."/>
            <person name="McCowan C."/>
            <person name="Murphy C."/>
            <person name="Pearson M."/>
            <person name="Poon T.W."/>
            <person name="Priest M."/>
            <person name="Roberts A."/>
            <person name="Saif S."/>
            <person name="Shea T."/>
            <person name="Sisk P."/>
            <person name="Sykes S."/>
            <person name="Wortman J."/>
            <person name="Nusbaum C."/>
            <person name="Birren B."/>
        </authorList>
    </citation>
    <scope>NUCLEOTIDE SEQUENCE [LARGE SCALE GENOMIC DNA]</scope>
    <source>
        <strain evidence="1 2">P1976</strain>
    </source>
</reference>
<sequence>MLEKLNAKVQDLSNYFDKGEQTDALLHPISNFFVKRENGGSEHVAPVS</sequence>
<evidence type="ECO:0000313" key="2">
    <source>
        <dbReference type="Proteomes" id="UP000028582"/>
    </source>
</evidence>
<organism evidence="1 2">
    <name type="scientific">Phytophthora nicotianae P1976</name>
    <dbReference type="NCBI Taxonomy" id="1317066"/>
    <lineage>
        <taxon>Eukaryota</taxon>
        <taxon>Sar</taxon>
        <taxon>Stramenopiles</taxon>
        <taxon>Oomycota</taxon>
        <taxon>Peronosporomycetes</taxon>
        <taxon>Peronosporales</taxon>
        <taxon>Peronosporaceae</taxon>
        <taxon>Phytophthora</taxon>
    </lineage>
</organism>
<name>A0A081AG03_PHYNI</name>
<dbReference type="EMBL" id="ANJA01001286">
    <property type="protein sequence ID" value="ETO77814.1"/>
    <property type="molecule type" value="Genomic_DNA"/>
</dbReference>
<dbReference type="Proteomes" id="UP000028582">
    <property type="component" value="Unassembled WGS sequence"/>
</dbReference>
<protein>
    <submittedName>
        <fullName evidence="1">Uncharacterized protein</fullName>
    </submittedName>
</protein>
<proteinExistence type="predicted"/>